<dbReference type="SUPFAM" id="SSF53955">
    <property type="entry name" value="Lysozyme-like"/>
    <property type="match status" value="1"/>
</dbReference>
<comment type="caution">
    <text evidence="7">Lacks conserved residue(s) required for the propagation of feature annotation.</text>
</comment>
<keyword evidence="10" id="KW-1185">Reference proteome</keyword>
<accession>C0N9I5</accession>
<evidence type="ECO:0000256" key="7">
    <source>
        <dbReference type="HAMAP-Rule" id="MF_02016"/>
    </source>
</evidence>
<comment type="similarity">
    <text evidence="1">Belongs to the bacterial solute-binding protein 3 family.</text>
</comment>
<comment type="similarity">
    <text evidence="7">In the C-terminal section; belongs to the transglycosylase Slt family.</text>
</comment>
<dbReference type="InterPro" id="IPR008258">
    <property type="entry name" value="Transglycosylase_SLT_dom_1"/>
</dbReference>
<dbReference type="EC" id="4.2.2.n1" evidence="7"/>
<dbReference type="GO" id="GO:0008933">
    <property type="term" value="F:peptidoglycan lytic transglycosylase activity"/>
    <property type="evidence" value="ECO:0007669"/>
    <property type="project" value="UniProtKB-UniRule"/>
</dbReference>
<feature type="active site" evidence="7">
    <location>
        <position position="327"/>
    </location>
</feature>
<dbReference type="CDD" id="cd01009">
    <property type="entry name" value="PBP2_YfhD_N"/>
    <property type="match status" value="1"/>
</dbReference>
<dbReference type="InterPro" id="IPR023703">
    <property type="entry name" value="MltF"/>
</dbReference>
<organism evidence="9 10">
    <name type="scientific">Methylophaga thiooxydans DMS010</name>
    <dbReference type="NCBI Taxonomy" id="637616"/>
    <lineage>
        <taxon>Bacteria</taxon>
        <taxon>Pseudomonadati</taxon>
        <taxon>Pseudomonadota</taxon>
        <taxon>Gammaproteobacteria</taxon>
        <taxon>Thiotrichales</taxon>
        <taxon>Piscirickettsiaceae</taxon>
        <taxon>Methylophaga</taxon>
    </lineage>
</organism>
<comment type="domain">
    <text evidence="7">The N-terminal domain does not have lytic activity and probably modulates enzymatic activity. The C-terminal domain is the catalytic active domain.</text>
</comment>
<keyword evidence="4 7" id="KW-0998">Cell outer membrane</keyword>
<evidence type="ECO:0000256" key="5">
    <source>
        <dbReference type="ARBA" id="ARBA00023239"/>
    </source>
</evidence>
<protein>
    <recommendedName>
        <fullName evidence="7">Membrane-bound lytic murein transglycosylase F</fullName>
        <ecNumber evidence="7">4.2.2.n1</ecNumber>
    </recommendedName>
    <alternativeName>
        <fullName evidence="7">Murein lyase F</fullName>
    </alternativeName>
</protein>
<dbReference type="Pfam" id="PF00497">
    <property type="entry name" value="SBP_bac_3"/>
    <property type="match status" value="1"/>
</dbReference>
<dbReference type="PROSITE" id="PS51257">
    <property type="entry name" value="PROKAR_LIPOPROTEIN"/>
    <property type="match status" value="1"/>
</dbReference>
<dbReference type="GO" id="GO:0071555">
    <property type="term" value="P:cell wall organization"/>
    <property type="evidence" value="ECO:0007669"/>
    <property type="project" value="UniProtKB-KW"/>
</dbReference>
<proteinExistence type="inferred from homology"/>
<dbReference type="PANTHER" id="PTHR35936">
    <property type="entry name" value="MEMBRANE-BOUND LYTIC MUREIN TRANSGLYCOSYLASE F"/>
    <property type="match status" value="1"/>
</dbReference>
<keyword evidence="5 7" id="KW-0456">Lyase</keyword>
<feature type="region of interest" description="LT domain" evidence="7">
    <location>
        <begin position="281"/>
        <end position="469"/>
    </location>
</feature>
<comment type="function">
    <text evidence="7">Murein-degrading enzyme that degrades murein glycan strands and insoluble, high-molecular weight murein sacculi, with the concomitant formation of a 1,6-anhydromuramoyl product. Lytic transglycosylases (LTs) play an integral role in the metabolism of the peptidoglycan (PG) sacculus. Their lytic action creates space within the PG sacculus to allow for its expansion as well as for the insertion of various structures such as secretion systems and flagella.</text>
</comment>
<reference evidence="9 10" key="1">
    <citation type="journal article" date="2011" name="J. Bacteriol.">
        <title>Draft genome sequence of the chemolithoheterotrophic, halophilic methylotroph Methylophaga thiooxydans DMS010.</title>
        <authorList>
            <person name="Boden R."/>
            <person name="Ferriera S."/>
            <person name="Johnson J."/>
            <person name="Kelly D.P."/>
            <person name="Murrell J.C."/>
            <person name="Schafer H."/>
        </authorList>
    </citation>
    <scope>NUCLEOTIDE SEQUENCE [LARGE SCALE GENOMIC DNA]</scope>
    <source>
        <strain evidence="9 10">DMS010</strain>
    </source>
</reference>
<dbReference type="NCBIfam" id="NF008112">
    <property type="entry name" value="PRK10859.1"/>
    <property type="match status" value="1"/>
</dbReference>
<dbReference type="SMART" id="SM00062">
    <property type="entry name" value="PBPb"/>
    <property type="match status" value="1"/>
</dbReference>
<dbReference type="GO" id="GO:0016998">
    <property type="term" value="P:cell wall macromolecule catabolic process"/>
    <property type="evidence" value="ECO:0007669"/>
    <property type="project" value="UniProtKB-UniRule"/>
</dbReference>
<evidence type="ECO:0000256" key="1">
    <source>
        <dbReference type="ARBA" id="ARBA00010333"/>
    </source>
</evidence>
<dbReference type="Gene3D" id="3.40.190.10">
    <property type="entry name" value="Periplasmic binding protein-like II"/>
    <property type="match status" value="2"/>
</dbReference>
<dbReference type="OrthoDB" id="9815002at2"/>
<dbReference type="Proteomes" id="UP000004679">
    <property type="component" value="Unassembled WGS sequence"/>
</dbReference>
<evidence type="ECO:0000256" key="3">
    <source>
        <dbReference type="ARBA" id="ARBA00023136"/>
    </source>
</evidence>
<dbReference type="GO" id="GO:0009253">
    <property type="term" value="P:peptidoglycan catabolic process"/>
    <property type="evidence" value="ECO:0007669"/>
    <property type="project" value="TreeGrafter"/>
</dbReference>
<dbReference type="AlphaFoldDB" id="C0N9I5"/>
<evidence type="ECO:0000256" key="2">
    <source>
        <dbReference type="ARBA" id="ARBA00022729"/>
    </source>
</evidence>
<feature type="domain" description="Solute-binding protein family 3/N-terminal" evidence="8">
    <location>
        <begin position="55"/>
        <end position="280"/>
    </location>
</feature>
<keyword evidence="2 7" id="KW-0732">Signal</keyword>
<comment type="similarity">
    <text evidence="7">In the N-terminal section; belongs to the bacterial solute-binding protein 3 family.</text>
</comment>
<evidence type="ECO:0000313" key="9">
    <source>
        <dbReference type="EMBL" id="EEF78658.1"/>
    </source>
</evidence>
<dbReference type="GO" id="GO:0009279">
    <property type="term" value="C:cell outer membrane"/>
    <property type="evidence" value="ECO:0007669"/>
    <property type="project" value="UniProtKB-SubCell"/>
</dbReference>
<evidence type="ECO:0000259" key="8">
    <source>
        <dbReference type="SMART" id="SM00062"/>
    </source>
</evidence>
<dbReference type="HOGENOM" id="CLU_027494_0_1_6"/>
<dbReference type="CDD" id="cd13403">
    <property type="entry name" value="MLTF-like"/>
    <property type="match status" value="1"/>
</dbReference>
<evidence type="ECO:0000313" key="10">
    <source>
        <dbReference type="Proteomes" id="UP000004679"/>
    </source>
</evidence>
<comment type="catalytic activity">
    <reaction evidence="7">
        <text>Exolytic cleavage of the (1-&gt;4)-beta-glycosidic linkage between N-acetylmuramic acid (MurNAc) and N-acetylglucosamine (GlcNAc) residues in peptidoglycan, from either the reducing or the non-reducing ends of the peptidoglycan chains, with concomitant formation of a 1,6-anhydrobond in the MurNAc residue.</text>
        <dbReference type="EC" id="4.2.2.n1"/>
    </reaction>
</comment>
<sequence>MRELEIEGNTWHVRDMSYCKAVLLITMAALLVACSKESDTTGPARTYQEIIDSGELLIVTRNAPSTWYIDADGEPTGYEYDLAKAYVQHLNLTPRFIIKDSIKAVFDTLRSGDADVAAAGLTVLPTRQAEFLVGPEYNRVHQVLVCHRDGYKPEGYDELSEIDIVVAEGSSYAEQLNEIKQQNNPTLTWQETDDYSTEELLEKVAEEKVDCTVADSTIVKINRRYFPELMVTMQLTESQDIALYLPQGLTPLQKKLEQWFKRFQTSSQMKKLTDRYYGYFREFDYVDVSVLKRRIDKRLPRYKRHFKAAADKNELPYLTLLAQSYQESHWDEKAISPTGVKGIMMLTQNTAKAMGIDDRTDAKQSIMGGAKYLRKMVERFNDDIKPDDKLYLALAAYNVGRAHMHDAQSLARELGLSPYDWHDMKQVLPLLSQKKYYKKLKYGYARGIEPVRYVQRIREYQHILENELQ</sequence>
<dbReference type="InterPro" id="IPR023346">
    <property type="entry name" value="Lysozyme-like_dom_sf"/>
</dbReference>
<dbReference type="RefSeq" id="WP_008292199.1">
    <property type="nucleotide sequence ID" value="NZ_GG657906.1"/>
</dbReference>
<dbReference type="InterPro" id="IPR001638">
    <property type="entry name" value="Solute-binding_3/MltF_N"/>
</dbReference>
<dbReference type="HAMAP" id="MF_02016">
    <property type="entry name" value="MltF"/>
    <property type="match status" value="1"/>
</dbReference>
<dbReference type="SUPFAM" id="SSF53850">
    <property type="entry name" value="Periplasmic binding protein-like II"/>
    <property type="match status" value="1"/>
</dbReference>
<dbReference type="Pfam" id="PF01464">
    <property type="entry name" value="SLT"/>
    <property type="match status" value="1"/>
</dbReference>
<keyword evidence="6 7" id="KW-0961">Cell wall biogenesis/degradation</keyword>
<evidence type="ECO:0000256" key="4">
    <source>
        <dbReference type="ARBA" id="ARBA00023237"/>
    </source>
</evidence>
<comment type="subcellular location">
    <subcellularLocation>
        <location evidence="7">Cell outer membrane</location>
        <topology evidence="7">Peripheral membrane protein</topology>
    </subcellularLocation>
    <text evidence="7">Attached to the inner leaflet of the outer membrane.</text>
</comment>
<keyword evidence="3 7" id="KW-0472">Membrane</keyword>
<name>C0N9I5_9GAMM</name>
<dbReference type="PANTHER" id="PTHR35936:SF32">
    <property type="entry name" value="MEMBRANE-BOUND LYTIC MUREIN TRANSGLYCOSYLASE F"/>
    <property type="match status" value="1"/>
</dbReference>
<dbReference type="EMBL" id="GG657906">
    <property type="protein sequence ID" value="EEF78658.1"/>
    <property type="molecule type" value="Genomic_DNA"/>
</dbReference>
<gene>
    <name evidence="7" type="primary">mltF</name>
    <name evidence="9" type="ORF">MDMS009_2831</name>
</gene>
<dbReference type="Gene3D" id="1.10.530.10">
    <property type="match status" value="1"/>
</dbReference>
<evidence type="ECO:0000256" key="6">
    <source>
        <dbReference type="ARBA" id="ARBA00023316"/>
    </source>
</evidence>